<evidence type="ECO:0000256" key="9">
    <source>
        <dbReference type="SAM" id="SignalP"/>
    </source>
</evidence>
<proteinExistence type="inferred from homology"/>
<dbReference type="SUPFAM" id="SSF53822">
    <property type="entry name" value="Periplasmic binding protein-like I"/>
    <property type="match status" value="1"/>
</dbReference>
<keyword evidence="6" id="KW-0574">Periplasm</keyword>
<feature type="signal peptide" evidence="9">
    <location>
        <begin position="1"/>
        <end position="19"/>
    </location>
</feature>
<comment type="subcellular location">
    <subcellularLocation>
        <location evidence="1">Periplasm</location>
    </subcellularLocation>
</comment>
<comment type="similarity">
    <text evidence="2">Belongs to the bacterial solute-binding protein 2 family.</text>
</comment>
<feature type="domain" description="Periplasmic binding protein" evidence="10">
    <location>
        <begin position="50"/>
        <end position="302"/>
    </location>
</feature>
<dbReference type="PANTHER" id="PTHR46847">
    <property type="entry name" value="D-ALLOSE-BINDING PERIPLASMIC PROTEIN-RELATED"/>
    <property type="match status" value="1"/>
</dbReference>
<dbReference type="GO" id="GO:0042597">
    <property type="term" value="C:periplasmic space"/>
    <property type="evidence" value="ECO:0007669"/>
    <property type="project" value="UniProtKB-SubCell"/>
</dbReference>
<evidence type="ECO:0000256" key="6">
    <source>
        <dbReference type="ARBA" id="ARBA00022764"/>
    </source>
</evidence>
<comment type="subunit">
    <text evidence="7">The complex is composed of an ATP-binding protein (RbsA), two transmembrane proteins (RbsC) and a solute-binding protein (RbsB).</text>
</comment>
<protein>
    <recommendedName>
        <fullName evidence="8">Ribose import binding protein RbsB</fullName>
    </recommendedName>
</protein>
<evidence type="ECO:0000256" key="5">
    <source>
        <dbReference type="ARBA" id="ARBA00022729"/>
    </source>
</evidence>
<dbReference type="InterPro" id="IPR025997">
    <property type="entry name" value="SBP_2_dom"/>
</dbReference>
<dbReference type="RefSeq" id="WP_271140261.1">
    <property type="nucleotide sequence ID" value="NZ_JAPYYP010000014.1"/>
</dbReference>
<evidence type="ECO:0000256" key="2">
    <source>
        <dbReference type="ARBA" id="ARBA00007639"/>
    </source>
</evidence>
<keyword evidence="3" id="KW-0813">Transport</keyword>
<dbReference type="CDD" id="cd06323">
    <property type="entry name" value="PBP1_ribose_binding"/>
    <property type="match status" value="1"/>
</dbReference>
<evidence type="ECO:0000313" key="11">
    <source>
        <dbReference type="EMBL" id="MDA5109215.1"/>
    </source>
</evidence>
<gene>
    <name evidence="11" type="primary">rbsB</name>
    <name evidence="11" type="ORF">O3V59_12645</name>
</gene>
<comment type="caution">
    <text evidence="11">The sequence shown here is derived from an EMBL/GenBank/DDBJ whole genome shotgun (WGS) entry which is preliminary data.</text>
</comment>
<evidence type="ECO:0000256" key="1">
    <source>
        <dbReference type="ARBA" id="ARBA00004418"/>
    </source>
</evidence>
<dbReference type="Pfam" id="PF13407">
    <property type="entry name" value="Peripla_BP_4"/>
    <property type="match status" value="1"/>
</dbReference>
<keyword evidence="4" id="KW-0762">Sugar transport</keyword>
<evidence type="ECO:0000256" key="4">
    <source>
        <dbReference type="ARBA" id="ARBA00022597"/>
    </source>
</evidence>
<dbReference type="EMBL" id="JAPYYP010000014">
    <property type="protein sequence ID" value="MDA5109215.1"/>
    <property type="molecule type" value="Genomic_DNA"/>
</dbReference>
<dbReference type="Proteomes" id="UP001151071">
    <property type="component" value="Unassembled WGS sequence"/>
</dbReference>
<feature type="chain" id="PRO_5040891512" description="Ribose import binding protein RbsB" evidence="9">
    <location>
        <begin position="20"/>
        <end position="317"/>
    </location>
</feature>
<accession>A0A9X3TRG5</accession>
<organism evidence="11 12">
    <name type="scientific">Brevibacillus thermoruber</name>
    <dbReference type="NCBI Taxonomy" id="33942"/>
    <lineage>
        <taxon>Bacteria</taxon>
        <taxon>Bacillati</taxon>
        <taxon>Bacillota</taxon>
        <taxon>Bacilli</taxon>
        <taxon>Bacillales</taxon>
        <taxon>Paenibacillaceae</taxon>
        <taxon>Brevibacillus</taxon>
    </lineage>
</organism>
<dbReference type="GO" id="GO:0030246">
    <property type="term" value="F:carbohydrate binding"/>
    <property type="evidence" value="ECO:0007669"/>
    <property type="project" value="UniProtKB-ARBA"/>
</dbReference>
<reference evidence="11" key="1">
    <citation type="submission" date="2022-12" db="EMBL/GenBank/DDBJ databases">
        <title>Draft genome sequence of the thermophilic strain Brevibacillus thermoruber HT42, isolated from Los Humeros, Puebla, Mexico, with biotechnological potential.</title>
        <authorList>
            <person name="Lara Sanchez J."/>
            <person name="Solis Palacios R."/>
            <person name="Bustos Baena A.S."/>
            <person name="Ruz Baez A.E."/>
            <person name="Espinosa Luna G."/>
            <person name="Oliart Ros R.M."/>
        </authorList>
    </citation>
    <scope>NUCLEOTIDE SEQUENCE</scope>
    <source>
        <strain evidence="11">HT42</strain>
    </source>
</reference>
<dbReference type="PROSITE" id="PS51257">
    <property type="entry name" value="PROKAR_LIPOPROTEIN"/>
    <property type="match status" value="1"/>
</dbReference>
<keyword evidence="5 9" id="KW-0732">Signal</keyword>
<dbReference type="AlphaFoldDB" id="A0A9X3TRG5"/>
<evidence type="ECO:0000256" key="8">
    <source>
        <dbReference type="ARBA" id="ARBA00068827"/>
    </source>
</evidence>
<sequence>MKTFLKMALASSLVLAALAGCSTSSSLENKAPEQSSQGGSGAAADGKVTIGLAVSTLNNPFFVTLKEGAEKAADEAGAQLIVVDAQDDTAKQISGVEDLIQKKVDVILINPTDSAAITTAVEAANKANIPVITVDRAAEGGKVVSHIASDNEKGGRMAGEFILEKLGGKGNIVELQGIAGTSAARDRGKGFHEAVDNKDGVKVVAQQPADFDRAKGLSVMENILQGNKDIQAVFAHNDEMALGALQAIEAAGKKILVVGFDATDDAVKAVNEGKMAATVAQKPAAIGETAVQTAIKVAKGEKVDSFIPVDLELVTKK</sequence>
<evidence type="ECO:0000256" key="7">
    <source>
        <dbReference type="ARBA" id="ARBA00062239"/>
    </source>
</evidence>
<evidence type="ECO:0000313" key="12">
    <source>
        <dbReference type="Proteomes" id="UP001151071"/>
    </source>
</evidence>
<evidence type="ECO:0000259" key="10">
    <source>
        <dbReference type="Pfam" id="PF13407"/>
    </source>
</evidence>
<evidence type="ECO:0000256" key="3">
    <source>
        <dbReference type="ARBA" id="ARBA00022448"/>
    </source>
</evidence>
<dbReference type="Gene3D" id="3.40.50.2300">
    <property type="match status" value="2"/>
</dbReference>
<dbReference type="PANTHER" id="PTHR46847:SF1">
    <property type="entry name" value="D-ALLOSE-BINDING PERIPLASMIC PROTEIN-RELATED"/>
    <property type="match status" value="1"/>
</dbReference>
<dbReference type="FunFam" id="3.40.50.2300:FF:000036">
    <property type="entry name" value="D-ribose ABC transporter substrate-binding protein"/>
    <property type="match status" value="1"/>
</dbReference>
<dbReference type="InterPro" id="IPR028082">
    <property type="entry name" value="Peripla_BP_I"/>
</dbReference>
<keyword evidence="12" id="KW-1185">Reference proteome</keyword>
<name>A0A9X3TRG5_9BACL</name>
<dbReference type="NCBIfam" id="NF007936">
    <property type="entry name" value="PRK10653.1"/>
    <property type="match status" value="1"/>
</dbReference>